<keyword evidence="12" id="KW-1185">Reference proteome</keyword>
<dbReference type="SUPFAM" id="SSF55048">
    <property type="entry name" value="Probable ACP-binding domain of malonyl-CoA ACP transacylase"/>
    <property type="match status" value="1"/>
</dbReference>
<dbReference type="InterPro" id="IPR036291">
    <property type="entry name" value="NAD(P)-bd_dom_sf"/>
</dbReference>
<feature type="compositionally biased region" description="Basic and acidic residues" evidence="7">
    <location>
        <begin position="1682"/>
        <end position="1694"/>
    </location>
</feature>
<dbReference type="Gene3D" id="1.10.1200.10">
    <property type="entry name" value="ACP-like"/>
    <property type="match status" value="1"/>
</dbReference>
<feature type="region of interest" description="N-terminal hotdog fold" evidence="6">
    <location>
        <begin position="1353"/>
        <end position="1479"/>
    </location>
</feature>
<dbReference type="Pfam" id="PF00550">
    <property type="entry name" value="PP-binding"/>
    <property type="match status" value="1"/>
</dbReference>
<keyword evidence="4" id="KW-0808">Transferase</keyword>
<dbReference type="SMART" id="SM00827">
    <property type="entry name" value="PKS_AT"/>
    <property type="match status" value="1"/>
</dbReference>
<proteinExistence type="predicted"/>
<evidence type="ECO:0000259" key="8">
    <source>
        <dbReference type="PROSITE" id="PS50075"/>
    </source>
</evidence>
<dbReference type="Gene3D" id="3.40.50.720">
    <property type="entry name" value="NAD(P)-binding Rossmann-like Domain"/>
    <property type="match status" value="1"/>
</dbReference>
<dbReference type="InterPro" id="IPR036736">
    <property type="entry name" value="ACP-like_sf"/>
</dbReference>
<organism evidence="11 12">
    <name type="scientific">Streptomyces griseofuscus</name>
    <dbReference type="NCBI Taxonomy" id="146922"/>
    <lineage>
        <taxon>Bacteria</taxon>
        <taxon>Bacillati</taxon>
        <taxon>Actinomycetota</taxon>
        <taxon>Actinomycetes</taxon>
        <taxon>Kitasatosporales</taxon>
        <taxon>Streptomycetaceae</taxon>
        <taxon>Streptomyces</taxon>
    </lineage>
</organism>
<dbReference type="InterPro" id="IPR049551">
    <property type="entry name" value="PKS_DH_C"/>
</dbReference>
<dbReference type="SUPFAM" id="SSF47336">
    <property type="entry name" value="ACP-like"/>
    <property type="match status" value="1"/>
</dbReference>
<feature type="region of interest" description="C-terminal hotdog fold" evidence="6">
    <location>
        <begin position="1493"/>
        <end position="1628"/>
    </location>
</feature>
<feature type="region of interest" description="Disordered" evidence="7">
    <location>
        <begin position="1679"/>
        <end position="1725"/>
    </location>
</feature>
<dbReference type="GO" id="GO:0004312">
    <property type="term" value="F:fatty acid synthase activity"/>
    <property type="evidence" value="ECO:0007669"/>
    <property type="project" value="TreeGrafter"/>
</dbReference>
<dbReference type="Gene3D" id="3.40.366.10">
    <property type="entry name" value="Malonyl-Coenzyme A Acyl Carrier Protein, domain 2"/>
    <property type="match status" value="1"/>
</dbReference>
<dbReference type="PROSITE" id="PS00012">
    <property type="entry name" value="PHOSPHOPANTETHEINE"/>
    <property type="match status" value="1"/>
</dbReference>
<dbReference type="InterPro" id="IPR057326">
    <property type="entry name" value="KR_dom"/>
</dbReference>
<evidence type="ECO:0000313" key="12">
    <source>
        <dbReference type="Proteomes" id="UP000276379"/>
    </source>
</evidence>
<dbReference type="GO" id="GO:0005886">
    <property type="term" value="C:plasma membrane"/>
    <property type="evidence" value="ECO:0007669"/>
    <property type="project" value="TreeGrafter"/>
</dbReference>
<accession>A0A426SBW0</accession>
<dbReference type="Pfam" id="PF00109">
    <property type="entry name" value="ketoacyl-synt"/>
    <property type="match status" value="1"/>
</dbReference>
<dbReference type="Pfam" id="PF16197">
    <property type="entry name" value="KAsynt_C_assoc"/>
    <property type="match status" value="1"/>
</dbReference>
<dbReference type="InterPro" id="IPR014030">
    <property type="entry name" value="Ketoacyl_synth_N"/>
</dbReference>
<gene>
    <name evidence="11" type="ORF">CQW44_08635</name>
</gene>
<evidence type="ECO:0000259" key="9">
    <source>
        <dbReference type="PROSITE" id="PS52004"/>
    </source>
</evidence>
<comment type="pathway">
    <text evidence="1">Antibiotic biosynthesis.</text>
</comment>
<dbReference type="SMART" id="SM00823">
    <property type="entry name" value="PKS_PP"/>
    <property type="match status" value="1"/>
</dbReference>
<dbReference type="InterPro" id="IPR020806">
    <property type="entry name" value="PKS_PP-bd"/>
</dbReference>
<evidence type="ECO:0000256" key="4">
    <source>
        <dbReference type="ARBA" id="ARBA00022679"/>
    </source>
</evidence>
<dbReference type="InterPro" id="IPR016039">
    <property type="entry name" value="Thiolase-like"/>
</dbReference>
<dbReference type="CDD" id="cd00833">
    <property type="entry name" value="PKS"/>
    <property type="match status" value="1"/>
</dbReference>
<evidence type="ECO:0000256" key="7">
    <source>
        <dbReference type="SAM" id="MobiDB-lite"/>
    </source>
</evidence>
<feature type="region of interest" description="Disordered" evidence="7">
    <location>
        <begin position="888"/>
        <end position="936"/>
    </location>
</feature>
<name>A0A426SBW0_9ACTN</name>
<dbReference type="PROSITE" id="PS50075">
    <property type="entry name" value="CARRIER"/>
    <property type="match status" value="1"/>
</dbReference>
<dbReference type="GO" id="GO:0017000">
    <property type="term" value="P:antibiotic biosynthetic process"/>
    <property type="evidence" value="ECO:0007669"/>
    <property type="project" value="UniProtKB-KW"/>
</dbReference>
<dbReference type="SUPFAM" id="SSF51735">
    <property type="entry name" value="NAD(P)-binding Rossmann-fold domains"/>
    <property type="match status" value="2"/>
</dbReference>
<dbReference type="GO" id="GO:0071770">
    <property type="term" value="P:DIM/DIP cell wall layer assembly"/>
    <property type="evidence" value="ECO:0007669"/>
    <property type="project" value="TreeGrafter"/>
</dbReference>
<dbReference type="GO" id="GO:0031177">
    <property type="term" value="F:phosphopantetheine binding"/>
    <property type="evidence" value="ECO:0007669"/>
    <property type="project" value="InterPro"/>
</dbReference>
<dbReference type="Pfam" id="PF14765">
    <property type="entry name" value="PS-DH"/>
    <property type="match status" value="1"/>
</dbReference>
<dbReference type="InterPro" id="IPR014031">
    <property type="entry name" value="Ketoacyl_synth_C"/>
</dbReference>
<dbReference type="InterPro" id="IPR049552">
    <property type="entry name" value="PKS_DH_N"/>
</dbReference>
<feature type="compositionally biased region" description="Low complexity" evidence="7">
    <location>
        <begin position="1695"/>
        <end position="1715"/>
    </location>
</feature>
<dbReference type="InterPro" id="IPR001227">
    <property type="entry name" value="Ac_transferase_dom_sf"/>
</dbReference>
<dbReference type="GO" id="GO:0005737">
    <property type="term" value="C:cytoplasm"/>
    <property type="evidence" value="ECO:0007669"/>
    <property type="project" value="TreeGrafter"/>
</dbReference>
<feature type="active site" description="Proton donor; for dehydratase activity" evidence="6">
    <location>
        <position position="1553"/>
    </location>
</feature>
<evidence type="ECO:0000259" key="10">
    <source>
        <dbReference type="PROSITE" id="PS52019"/>
    </source>
</evidence>
<reference evidence="11 12" key="1">
    <citation type="submission" date="2017-10" db="EMBL/GenBank/DDBJ databases">
        <title>Draft genome of actinobacteria isolated from guarana (Paullinia cupana (Mart.) Ducke.</title>
        <authorList>
            <person name="Siqueira K.A."/>
            <person name="Liotti R.G."/>
            <person name="Mendes T.A."/>
            <person name="Soares M.A."/>
        </authorList>
    </citation>
    <scope>NUCLEOTIDE SEQUENCE [LARGE SCALE GENOMIC DNA]</scope>
    <source>
        <strain evidence="11 12">199</strain>
    </source>
</reference>
<dbReference type="SMART" id="SM00825">
    <property type="entry name" value="PKS_KS"/>
    <property type="match status" value="1"/>
</dbReference>
<feature type="domain" description="PKS/mFAS DH" evidence="10">
    <location>
        <begin position="1353"/>
        <end position="1628"/>
    </location>
</feature>
<dbReference type="EMBL" id="PDES01000003">
    <property type="protein sequence ID" value="RRQ88057.1"/>
    <property type="molecule type" value="Genomic_DNA"/>
</dbReference>
<dbReference type="InterPro" id="IPR050091">
    <property type="entry name" value="PKS_NRPS_Biosynth_Enz"/>
</dbReference>
<dbReference type="InterPro" id="IPR006162">
    <property type="entry name" value="Ppantetheine_attach_site"/>
</dbReference>
<dbReference type="InterPro" id="IPR020841">
    <property type="entry name" value="PKS_Beta-ketoAc_synthase_dom"/>
</dbReference>
<dbReference type="Pfam" id="PF08659">
    <property type="entry name" value="KR"/>
    <property type="match status" value="1"/>
</dbReference>
<dbReference type="InterPro" id="IPR016036">
    <property type="entry name" value="Malonyl_transacylase_ACP-bd"/>
</dbReference>
<dbReference type="Gene3D" id="3.10.129.110">
    <property type="entry name" value="Polyketide synthase dehydratase"/>
    <property type="match status" value="1"/>
</dbReference>
<dbReference type="GO" id="GO:0006633">
    <property type="term" value="P:fatty acid biosynthetic process"/>
    <property type="evidence" value="ECO:0007669"/>
    <property type="project" value="TreeGrafter"/>
</dbReference>
<feature type="active site" description="Proton acceptor; for dehydratase activity" evidence="6">
    <location>
        <position position="1387"/>
    </location>
</feature>
<comment type="caution">
    <text evidence="11">The sequence shown here is derived from an EMBL/GenBank/DDBJ whole genome shotgun (WGS) entry which is preliminary data.</text>
</comment>
<evidence type="ECO:0000256" key="6">
    <source>
        <dbReference type="PROSITE-ProRule" id="PRU01363"/>
    </source>
</evidence>
<dbReference type="InterPro" id="IPR042104">
    <property type="entry name" value="PKS_dehydratase_sf"/>
</dbReference>
<dbReference type="Pfam" id="PF00698">
    <property type="entry name" value="Acyl_transf_1"/>
    <property type="match status" value="1"/>
</dbReference>
<keyword evidence="5" id="KW-0045">Antibiotic biosynthesis</keyword>
<dbReference type="SMART" id="SM00826">
    <property type="entry name" value="PKS_DH"/>
    <property type="match status" value="1"/>
</dbReference>
<dbReference type="SUPFAM" id="SSF53901">
    <property type="entry name" value="Thiolase-like"/>
    <property type="match status" value="1"/>
</dbReference>
<dbReference type="Gene3D" id="3.40.47.10">
    <property type="match status" value="1"/>
</dbReference>
<dbReference type="PANTHER" id="PTHR43775">
    <property type="entry name" value="FATTY ACID SYNTHASE"/>
    <property type="match status" value="1"/>
</dbReference>
<dbReference type="InterPro" id="IPR009081">
    <property type="entry name" value="PP-bd_ACP"/>
</dbReference>
<dbReference type="InterPro" id="IPR014043">
    <property type="entry name" value="Acyl_transferase_dom"/>
</dbReference>
<dbReference type="Pfam" id="PF21089">
    <property type="entry name" value="PKS_DH_N"/>
    <property type="match status" value="1"/>
</dbReference>
<feature type="domain" description="Carrier" evidence="8">
    <location>
        <begin position="1722"/>
        <end position="1797"/>
    </location>
</feature>
<keyword evidence="2" id="KW-0596">Phosphopantetheine</keyword>
<keyword evidence="3" id="KW-0597">Phosphoprotein</keyword>
<dbReference type="SMART" id="SM01294">
    <property type="entry name" value="PKS_PP_betabranch"/>
    <property type="match status" value="1"/>
</dbReference>
<evidence type="ECO:0000256" key="1">
    <source>
        <dbReference type="ARBA" id="ARBA00004792"/>
    </source>
</evidence>
<dbReference type="InterPro" id="IPR013968">
    <property type="entry name" value="PKS_KR"/>
</dbReference>
<dbReference type="PROSITE" id="PS52019">
    <property type="entry name" value="PKS_MFAS_DH"/>
    <property type="match status" value="1"/>
</dbReference>
<dbReference type="PROSITE" id="PS52004">
    <property type="entry name" value="KS3_2"/>
    <property type="match status" value="1"/>
</dbReference>
<dbReference type="InterPro" id="IPR049900">
    <property type="entry name" value="PKS_mFAS_DH"/>
</dbReference>
<protein>
    <submittedName>
        <fullName evidence="11">Uncharacterized protein</fullName>
    </submittedName>
</protein>
<dbReference type="Proteomes" id="UP000276379">
    <property type="component" value="Unassembled WGS sequence"/>
</dbReference>
<dbReference type="RefSeq" id="WP_125213015.1">
    <property type="nucleotide sequence ID" value="NZ_PDES01000003.1"/>
</dbReference>
<dbReference type="SMART" id="SM00822">
    <property type="entry name" value="PKS_KR"/>
    <property type="match status" value="1"/>
</dbReference>
<feature type="domain" description="Ketosynthase family 3 (KS3)" evidence="9">
    <location>
        <begin position="3"/>
        <end position="434"/>
    </location>
</feature>
<evidence type="ECO:0000256" key="2">
    <source>
        <dbReference type="ARBA" id="ARBA00022450"/>
    </source>
</evidence>
<dbReference type="InterPro" id="IPR020807">
    <property type="entry name" value="PKS_DH"/>
</dbReference>
<feature type="compositionally biased region" description="Basic and acidic residues" evidence="7">
    <location>
        <begin position="896"/>
        <end position="914"/>
    </location>
</feature>
<evidence type="ECO:0000256" key="3">
    <source>
        <dbReference type="ARBA" id="ARBA00022553"/>
    </source>
</evidence>
<dbReference type="Gene3D" id="3.30.70.3290">
    <property type="match status" value="1"/>
</dbReference>
<sequence>MSTDAIAVIGLSVRAPDAGDADEFWRNLLAGRNSIHRLSEEQLLAAGEDPALIKDPHYIAARPLLDDVGGFDHTYFGISPRESELRNPQHRLFLELCSTALQHAGYEPSRYDGEIGVYGGCASDTYVDDHIRADPELLAQVGDMVALVSNNIDYLATYTSYRLGLDGPSLNVRTACSTSLVATHLACQALRLGDCDIALAGGVEIETPYGRGYRHVAGGIDSADGYCRPLDSEASGTVFGSGGGVVVLKRLADALADGDPVHAVIRGSAVNNDGAARPGFTAPSSEGQSRVIAEALAVAGVAPDTVSYVELHGTGTQMGDPVEVHGLHQAMLAVADGELRTGSCAIGSVKSNLGHLGPASGIVGLIKTVLALRHESIPPTINVRTPNPQLRLGETPFKVADTVLPWPRTAGAPRRAGVSSFGFGGTNAHVVLEEAPSPAPQPERPERTELLVWSGTDQEAEGAVRARLATSLAALPDGAAADVALTAQTGRRALPVRAALTFTRPAEAARLLADPDTAPTALSDGTLRRPVFALPGQGSQHPRAAAGLAAELPDFDTRVRECLGMFSDALGTDLITMWQEETDPAAVARTVHAQPLLFSVEFALARSLGVLGVEPAALVGHSVGEVVAATLAGVLPLADAVRFVARRAELMQGMPPGRMLAVAAGEDVVRELLVPGVAVSAVNGPGQVVVGGPAESVAAFREILAGRGVQGRLLSTSHAFHTPMMAPAVAELTDLLAGCALRAPEIPVLSAATGRPLTDAQATSPRFWAEQLVEPVLFGHALDTLAGEEPARILEVGPGQALSSLIRRHPGLRDAGHRAVGCLPRPADAADGDRTAFLTALAHAWCDGADVEWEALPRPKDAHRVVLPGYPYRRREFWLPYAAGGRPAAAPSAAGDAREDARDVVPEEAPREAVPEEPALEAPAPGRPVLALPGWRPDRHVPAAARRTPGSRGHALVLTPEEPDAARELLTAVQLAGYRAVPVAEGDTYEAADYRGTLRRGHPEDVTAYLDHLARHCGDVSLLVHGRAFAEPHPDTSDPAGGTSRTALDESLWSLVELFQAAAGRRDPDNRPLPLAVLTRSAVDVTGAEPLSPARAAACALARSAALETGAGQVRLIDVGHVPAAVLATELAAPATADAAVALRGARRWLPDRTEYPADGPVGTLLEERGVYLVTGGLGALGLAVARALAHTGLRPRLALLGRGADRPERRERIASTVAALEAAGAEVTLYAADVCDAAAMRGVFDALRARYGAVHGVLHTAGVAGGGLLRTRSRADMEAVLAAKVTGTLVLRELVATTPGVRFLTLFSSRAALNGLLGSADYAAANAFMDAVAIGTPPGAPVTVSVNWPAWHGIGMAGTTPDHPAPDGGTHWRTVLAPDDWLVAEHRLQGRGLLPGAAYFDLLVRAVREAGGADDLDPVVIEDLMLSEPLFVAEPTDLTVTLAETAEGAWQATVLAATGGAAPTTHARARVRVDRALTADRPDTDPATLGAGWPAVTPGAPEGATTEFVFGERFGCVRAAHRETEVTVGRLELAAEHLADLDTHPVHPVLLDRSLALNLPAGDFVPFTCRRAVVYGELPGRLTARMVRRPERAGRSTVDAELYDDLGRAVVVVSGYTKIALTGEKPAPAVRGVPSPEEPPIGLTSGITLDEGIDALMRLLTEHVPAQVAVVPAEEWTPLAPDDRGAPVEEAHGSRAAAPEAVAVRPESPVEAEPAPLPPAPEPDDAVSAVVRLLGETLGAGEIKPDDDFFALGGDSLTAVQLASRLQDRFGVAVSVADLFDAPTPAALAEVVVARRQEAGA</sequence>
<dbReference type="Pfam" id="PF02801">
    <property type="entry name" value="Ketoacyl-synt_C"/>
    <property type="match status" value="1"/>
</dbReference>
<dbReference type="PANTHER" id="PTHR43775:SF37">
    <property type="entry name" value="SI:DKEY-61P9.11"/>
    <property type="match status" value="1"/>
</dbReference>
<dbReference type="InterPro" id="IPR032821">
    <property type="entry name" value="PKS_assoc"/>
</dbReference>
<evidence type="ECO:0000256" key="5">
    <source>
        <dbReference type="ARBA" id="ARBA00023194"/>
    </source>
</evidence>
<evidence type="ECO:0000313" key="11">
    <source>
        <dbReference type="EMBL" id="RRQ88057.1"/>
    </source>
</evidence>
<dbReference type="InterPro" id="IPR016035">
    <property type="entry name" value="Acyl_Trfase/lysoPLipase"/>
</dbReference>
<dbReference type="SUPFAM" id="SSF52151">
    <property type="entry name" value="FabD/lysophospholipase-like"/>
    <property type="match status" value="1"/>
</dbReference>